<dbReference type="GO" id="GO:0000160">
    <property type="term" value="P:phosphorelay signal transduction system"/>
    <property type="evidence" value="ECO:0007669"/>
    <property type="project" value="InterPro"/>
</dbReference>
<dbReference type="InterPro" id="IPR001789">
    <property type="entry name" value="Sig_transdc_resp-reg_receiver"/>
</dbReference>
<dbReference type="SUPFAM" id="SSF55874">
    <property type="entry name" value="ATPase domain of HSP90 chaperone/DNA topoisomerase II/histidine kinase"/>
    <property type="match status" value="1"/>
</dbReference>
<evidence type="ECO:0000256" key="1">
    <source>
        <dbReference type="PROSITE-ProRule" id="PRU00169"/>
    </source>
</evidence>
<organism evidence="5 6">
    <name type="scientific">Cymbomonas tetramitiformis</name>
    <dbReference type="NCBI Taxonomy" id="36881"/>
    <lineage>
        <taxon>Eukaryota</taxon>
        <taxon>Viridiplantae</taxon>
        <taxon>Chlorophyta</taxon>
        <taxon>Pyramimonadophyceae</taxon>
        <taxon>Pyramimonadales</taxon>
        <taxon>Pyramimonadaceae</taxon>
        <taxon>Cymbomonas</taxon>
    </lineage>
</organism>
<dbReference type="GO" id="GO:0004672">
    <property type="term" value="F:protein kinase activity"/>
    <property type="evidence" value="ECO:0007669"/>
    <property type="project" value="UniProtKB-ARBA"/>
</dbReference>
<dbReference type="AlphaFoldDB" id="A0AAE0EQC7"/>
<dbReference type="InterPro" id="IPR036890">
    <property type="entry name" value="HATPase_C_sf"/>
</dbReference>
<dbReference type="Proteomes" id="UP001190700">
    <property type="component" value="Unassembled WGS sequence"/>
</dbReference>
<feature type="transmembrane region" description="Helical" evidence="3">
    <location>
        <begin position="795"/>
        <end position="815"/>
    </location>
</feature>
<feature type="transmembrane region" description="Helical" evidence="3">
    <location>
        <begin position="744"/>
        <end position="762"/>
    </location>
</feature>
<feature type="transmembrane region" description="Helical" evidence="3">
    <location>
        <begin position="675"/>
        <end position="697"/>
    </location>
</feature>
<evidence type="ECO:0000256" key="3">
    <source>
        <dbReference type="SAM" id="Phobius"/>
    </source>
</evidence>
<keyword evidence="3" id="KW-0472">Membrane</keyword>
<evidence type="ECO:0000313" key="5">
    <source>
        <dbReference type="EMBL" id="KAK3234970.1"/>
    </source>
</evidence>
<dbReference type="Gene3D" id="3.30.565.10">
    <property type="entry name" value="Histidine kinase-like ATPase, C-terminal domain"/>
    <property type="match status" value="1"/>
</dbReference>
<feature type="region of interest" description="Disordered" evidence="2">
    <location>
        <begin position="836"/>
        <end position="871"/>
    </location>
</feature>
<accession>A0AAE0EQC7</accession>
<feature type="modified residue" description="4-aspartylphosphate" evidence="1">
    <location>
        <position position="264"/>
    </location>
</feature>
<proteinExistence type="predicted"/>
<feature type="transmembrane region" description="Helical" evidence="3">
    <location>
        <begin position="718"/>
        <end position="738"/>
    </location>
</feature>
<feature type="region of interest" description="Disordered" evidence="2">
    <location>
        <begin position="164"/>
        <end position="197"/>
    </location>
</feature>
<feature type="domain" description="Response regulatory" evidence="4">
    <location>
        <begin position="210"/>
        <end position="337"/>
    </location>
</feature>
<dbReference type="PROSITE" id="PS50110">
    <property type="entry name" value="RESPONSE_REGULATORY"/>
    <property type="match status" value="1"/>
</dbReference>
<evidence type="ECO:0000313" key="6">
    <source>
        <dbReference type="Proteomes" id="UP001190700"/>
    </source>
</evidence>
<feature type="transmembrane region" description="Helical" evidence="3">
    <location>
        <begin position="620"/>
        <end position="640"/>
    </location>
</feature>
<feature type="compositionally biased region" description="Basic and acidic residues" evidence="2">
    <location>
        <begin position="845"/>
        <end position="860"/>
    </location>
</feature>
<evidence type="ECO:0000259" key="4">
    <source>
        <dbReference type="PROSITE" id="PS50110"/>
    </source>
</evidence>
<keyword evidence="3" id="KW-1133">Transmembrane helix</keyword>
<reference evidence="5 6" key="1">
    <citation type="journal article" date="2015" name="Genome Biol. Evol.">
        <title>Comparative Genomics of a Bacterivorous Green Alga Reveals Evolutionary Causalities and Consequences of Phago-Mixotrophic Mode of Nutrition.</title>
        <authorList>
            <person name="Burns J.A."/>
            <person name="Paasch A."/>
            <person name="Narechania A."/>
            <person name="Kim E."/>
        </authorList>
    </citation>
    <scope>NUCLEOTIDE SEQUENCE [LARGE SCALE GENOMIC DNA]</scope>
    <source>
        <strain evidence="5 6">PLY_AMNH</strain>
    </source>
</reference>
<sequence length="1162" mass="129111">MTVTQLLWQQAEEFGIRTELASPEIPDELEVSFDTNVLAIVMSNLVSNAHKYGGKDAHPSLVAEVLEQHQGTLRLSLWNSPGPNHGQFQRSNLQMLLSSAGNSGTFLSDGIGLTSIQKCMDCAGWTLELEIDSEGTTFVIYIPQAMHRPDTFLVDKHQQPLLMKTGNDPKHCQAQPHHPAVQLQPPEMSGASEQLNSGTAQSTNVLADMRVVVLDDSALVRRIYGHALKSMGVREWWVLGETREEILGFPKFVMAHAVDIIVLDQAFDEVLTRAECASVNGVTLLAELKQMGFKGFCATRTSHAEGNEKAYQESGFDAVLPKKGSLKQQLVENWQTWYKIQLNEQYIVNSSAMHGLALHFKYHSWEEAFWQQAVQDTQEMRCRGSLLTALAQCTVGGILASTELTLAGLITFGYFCWNKLLLCSHSKRVQWRWQQQSSILYMYMIWGIVEYVIVLRDPVGASAVTVVAKTTWAVMPLLSLGLSPGWWHVSWLQKSFATLLLTCVAACWQVMLVAQHDQRAAGDAAGNCASIRADEMLLRGGIMVLSAMLARRSERRRRLAFLAQALHQQQAADEHPGNHVFQNADGNIDELLQIPVVLSFIDQALEDSFRAHRLSACLPHARLCLIMLVASVYCSIARYIDVERAHSGLDLQCCMGALHLMAVVAWTRITATQQISMQAIGMGMMWVSQFIVLLLCVRQQQSLLLATDHSSTAAASFGLVYHLLGGVAGLCWVHVFIFGLMWHHGALCGAVGLVLHIACWGLQSGTPEDTKLLLGAPPTISSAVSASVLEERHRLLMGVTIGCVFVHALTCMLSHHVEELERESFRCHREQVSSSTDKASAKQGQQHDEHAGNQLERQEQQQESQQDQEDMLKDSSAMHGLALHFKYHSWEETFWQQAVQDTQEMRCRGSLLTALAQCTVGGILASTELTLAGLITFGYFCWNKLLLCSHSKRVQWRWQQQSSILYMYMTWGIVEYYVIVLRDPVGASAVTVVAKTTWAVMTLLSLGLSPGWWHVSWLQKSFATLLLTCVAACWQVMLVAQHDQRAAGDAAGNRASIRADEMLLRGGIMVLSAMLARWSERRRRLAFSTRRQLQYRKNVQHLQFLQASHSVVPGVIFMCHMDPSTAGAQPQFTYIAACSLKLSLASALLICATIPTTSSAES</sequence>
<gene>
    <name evidence="5" type="ORF">CYMTET_54801</name>
</gene>
<feature type="transmembrane region" description="Helical" evidence="3">
    <location>
        <begin position="985"/>
        <end position="1009"/>
    </location>
</feature>
<feature type="transmembrane region" description="Helical" evidence="3">
    <location>
        <begin position="438"/>
        <end position="455"/>
    </location>
</feature>
<feature type="transmembrane region" description="Helical" evidence="3">
    <location>
        <begin position="395"/>
        <end position="417"/>
    </location>
</feature>
<keyword evidence="3" id="KW-0812">Transmembrane</keyword>
<protein>
    <recommendedName>
        <fullName evidence="4">Response regulatory domain-containing protein</fullName>
    </recommendedName>
</protein>
<keyword evidence="6" id="KW-1185">Reference proteome</keyword>
<name>A0AAE0EQC7_9CHLO</name>
<dbReference type="Gene3D" id="3.40.50.2300">
    <property type="match status" value="1"/>
</dbReference>
<feature type="transmembrane region" description="Helical" evidence="3">
    <location>
        <begin position="963"/>
        <end position="979"/>
    </location>
</feature>
<evidence type="ECO:0000256" key="2">
    <source>
        <dbReference type="SAM" id="MobiDB-lite"/>
    </source>
</evidence>
<feature type="transmembrane region" description="Helical" evidence="3">
    <location>
        <begin position="914"/>
        <end position="942"/>
    </location>
</feature>
<comment type="caution">
    <text evidence="5">The sequence shown here is derived from an EMBL/GenBank/DDBJ whole genome shotgun (WGS) entry which is preliminary data.</text>
</comment>
<keyword evidence="1" id="KW-0597">Phosphoprotein</keyword>
<feature type="transmembrane region" description="Helical" evidence="3">
    <location>
        <begin position="461"/>
        <end position="483"/>
    </location>
</feature>
<dbReference type="EMBL" id="LGRX02035405">
    <property type="protein sequence ID" value="KAK3234970.1"/>
    <property type="molecule type" value="Genomic_DNA"/>
</dbReference>